<dbReference type="GO" id="GO:0044781">
    <property type="term" value="P:bacterial-type flagellum organization"/>
    <property type="evidence" value="ECO:0007669"/>
    <property type="project" value="UniProtKB-UniRule"/>
</dbReference>
<dbReference type="GO" id="GO:0009425">
    <property type="term" value="C:bacterial-type flagellum basal body"/>
    <property type="evidence" value="ECO:0007669"/>
    <property type="project" value="UniProtKB-SubCell"/>
</dbReference>
<dbReference type="NCBIfam" id="TIGR03500">
    <property type="entry name" value="FliO_TIGR"/>
    <property type="match status" value="1"/>
</dbReference>
<reference evidence="9" key="1">
    <citation type="submission" date="2020-01" db="EMBL/GenBank/DDBJ databases">
        <title>Caldichromatium gen. nov., sp. nov., a thermophilic purple sulfur bacterium member of the family Chromatiaceae isolated from Nakabusa hot spring, Japan.</title>
        <authorList>
            <person name="Saini M.K."/>
            <person name="Hanada S."/>
            <person name="Tank M."/>
        </authorList>
    </citation>
    <scope>NUCLEOTIDE SEQUENCE [LARGE SCALE GENOMIC DNA]</scope>
    <source>
        <strain evidence="9">No.7</strain>
    </source>
</reference>
<dbReference type="RefSeq" id="WP_166272066.1">
    <property type="nucleotide sequence ID" value="NZ_CP048029.1"/>
</dbReference>
<evidence type="ECO:0000256" key="7">
    <source>
        <dbReference type="RuleBase" id="RU362064"/>
    </source>
</evidence>
<evidence type="ECO:0000256" key="3">
    <source>
        <dbReference type="ARBA" id="ARBA00022989"/>
    </source>
</evidence>
<evidence type="ECO:0000256" key="5">
    <source>
        <dbReference type="ARBA" id="ARBA00023143"/>
    </source>
</evidence>
<dbReference type="InterPro" id="IPR052205">
    <property type="entry name" value="FliO/MopB"/>
</dbReference>
<keyword evidence="3 7" id="KW-1133">Transmembrane helix</keyword>
<protein>
    <recommendedName>
        <fullName evidence="7">Flagellar protein</fullName>
    </recommendedName>
</protein>
<name>A0A6G7VGD2_9GAMM</name>
<comment type="subcellular location">
    <subcellularLocation>
        <location evidence="7">Cell membrane</location>
    </subcellularLocation>
    <subcellularLocation>
        <location evidence="7">Bacterial flagellum basal body</location>
    </subcellularLocation>
</comment>
<dbReference type="Proteomes" id="UP000502699">
    <property type="component" value="Chromosome"/>
</dbReference>
<dbReference type="KEGG" id="cjap:GWK36_14060"/>
<feature type="transmembrane region" description="Helical" evidence="7">
    <location>
        <begin position="35"/>
        <end position="53"/>
    </location>
</feature>
<keyword evidence="8" id="KW-0969">Cilium</keyword>
<dbReference type="AlphaFoldDB" id="A0A6G7VGD2"/>
<evidence type="ECO:0000313" key="8">
    <source>
        <dbReference type="EMBL" id="QIK38925.1"/>
    </source>
</evidence>
<comment type="similarity">
    <text evidence="6 7">Belongs to the FliO/MopB family.</text>
</comment>
<sequence>MRQILALWMLAVPSGLLWADPQAGPPLAAGYLNQLVGGLVLVVLAIFVLAWLMRRVPGLNTDGGPIQILAARPLGTRERLVLVQVGGDQILIAVSPAGVQHLHTLSQPVEPPALSPAPTDFASWLARYKPRRKGDA</sequence>
<dbReference type="PANTHER" id="PTHR38766:SF1">
    <property type="entry name" value="FLAGELLAR PROTEIN FLIO"/>
    <property type="match status" value="1"/>
</dbReference>
<proteinExistence type="inferred from homology"/>
<keyword evidence="9" id="KW-1185">Reference proteome</keyword>
<dbReference type="InterPro" id="IPR022781">
    <property type="entry name" value="Flagellar_biosynth_FliO"/>
</dbReference>
<keyword evidence="4 7" id="KW-0472">Membrane</keyword>
<keyword evidence="2 7" id="KW-0812">Transmembrane</keyword>
<keyword evidence="8" id="KW-0282">Flagellum</keyword>
<dbReference type="PANTHER" id="PTHR38766">
    <property type="entry name" value="FLAGELLAR PROTEIN FLIO"/>
    <property type="match status" value="1"/>
</dbReference>
<evidence type="ECO:0000256" key="6">
    <source>
        <dbReference type="ARBA" id="ARBA00037937"/>
    </source>
</evidence>
<evidence type="ECO:0000313" key="9">
    <source>
        <dbReference type="Proteomes" id="UP000502699"/>
    </source>
</evidence>
<dbReference type="Pfam" id="PF04347">
    <property type="entry name" value="FliO"/>
    <property type="match status" value="1"/>
</dbReference>
<evidence type="ECO:0000256" key="4">
    <source>
        <dbReference type="ARBA" id="ARBA00023136"/>
    </source>
</evidence>
<keyword evidence="1 7" id="KW-1003">Cell membrane</keyword>
<dbReference type="GO" id="GO:0005886">
    <property type="term" value="C:plasma membrane"/>
    <property type="evidence" value="ECO:0007669"/>
    <property type="project" value="UniProtKB-SubCell"/>
</dbReference>
<gene>
    <name evidence="8" type="primary">fliO</name>
    <name evidence="8" type="ORF">GWK36_14060</name>
</gene>
<organism evidence="8 9">
    <name type="scientific">Caldichromatium japonicum</name>
    <dbReference type="NCBI Taxonomy" id="2699430"/>
    <lineage>
        <taxon>Bacteria</taxon>
        <taxon>Pseudomonadati</taxon>
        <taxon>Pseudomonadota</taxon>
        <taxon>Gammaproteobacteria</taxon>
        <taxon>Chromatiales</taxon>
        <taxon>Chromatiaceae</taxon>
        <taxon>Caldichromatium</taxon>
    </lineage>
</organism>
<dbReference type="EMBL" id="CP048029">
    <property type="protein sequence ID" value="QIK38925.1"/>
    <property type="molecule type" value="Genomic_DNA"/>
</dbReference>
<keyword evidence="5 7" id="KW-0975">Bacterial flagellum</keyword>
<accession>A0A6G7VGD2</accession>
<evidence type="ECO:0000256" key="1">
    <source>
        <dbReference type="ARBA" id="ARBA00022475"/>
    </source>
</evidence>
<keyword evidence="8" id="KW-0966">Cell projection</keyword>
<evidence type="ECO:0000256" key="2">
    <source>
        <dbReference type="ARBA" id="ARBA00022692"/>
    </source>
</evidence>